<dbReference type="PIRSF" id="PIRSF036625">
    <property type="entry name" value="GAF_ANTAR"/>
    <property type="match status" value="1"/>
</dbReference>
<dbReference type="InterPro" id="IPR003018">
    <property type="entry name" value="GAF"/>
</dbReference>
<comment type="caution">
    <text evidence="6">The sequence shown here is derived from an EMBL/GenBank/DDBJ whole genome shotgun (WGS) entry which is preliminary data.</text>
</comment>
<dbReference type="Gene3D" id="3.30.450.40">
    <property type="match status" value="1"/>
</dbReference>
<evidence type="ECO:0000256" key="3">
    <source>
        <dbReference type="ARBA" id="ARBA00023015"/>
    </source>
</evidence>
<dbReference type="PROSITE" id="PS50921">
    <property type="entry name" value="ANTAR"/>
    <property type="match status" value="1"/>
</dbReference>
<keyword evidence="4" id="KW-0804">Transcription</keyword>
<dbReference type="AlphaFoldDB" id="A0A316TII0"/>
<dbReference type="InterPro" id="IPR011006">
    <property type="entry name" value="CheY-like_superfamily"/>
</dbReference>
<evidence type="ECO:0000256" key="4">
    <source>
        <dbReference type="ARBA" id="ARBA00023163"/>
    </source>
</evidence>
<dbReference type="InterPro" id="IPR012074">
    <property type="entry name" value="GAF_ANTAR"/>
</dbReference>
<evidence type="ECO:0000313" key="7">
    <source>
        <dbReference type="Proteomes" id="UP000245507"/>
    </source>
</evidence>
<dbReference type="GO" id="GO:0003723">
    <property type="term" value="F:RNA binding"/>
    <property type="evidence" value="ECO:0007669"/>
    <property type="project" value="InterPro"/>
</dbReference>
<dbReference type="SMART" id="SM01012">
    <property type="entry name" value="ANTAR"/>
    <property type="match status" value="1"/>
</dbReference>
<name>A0A316TII0_9ACTN</name>
<dbReference type="Gene3D" id="1.10.10.10">
    <property type="entry name" value="Winged helix-like DNA-binding domain superfamily/Winged helix DNA-binding domain"/>
    <property type="match status" value="1"/>
</dbReference>
<evidence type="ECO:0000259" key="5">
    <source>
        <dbReference type="PROSITE" id="PS50921"/>
    </source>
</evidence>
<reference evidence="6 7" key="1">
    <citation type="submission" date="2018-05" db="EMBL/GenBank/DDBJ databases">
        <title>Nocardioides silvaticus genome.</title>
        <authorList>
            <person name="Li C."/>
            <person name="Wang G."/>
        </authorList>
    </citation>
    <scope>NUCLEOTIDE SEQUENCE [LARGE SCALE GENOMIC DNA]</scope>
    <source>
        <strain evidence="6 7">CCTCC AB 2018079</strain>
    </source>
</reference>
<evidence type="ECO:0000256" key="2">
    <source>
        <dbReference type="ARBA" id="ARBA00022777"/>
    </source>
</evidence>
<gene>
    <name evidence="6" type="ORF">DJ010_00765</name>
</gene>
<dbReference type="SUPFAM" id="SSF55781">
    <property type="entry name" value="GAF domain-like"/>
    <property type="match status" value="1"/>
</dbReference>
<dbReference type="GO" id="GO:0016301">
    <property type="term" value="F:kinase activity"/>
    <property type="evidence" value="ECO:0007669"/>
    <property type="project" value="UniProtKB-KW"/>
</dbReference>
<proteinExistence type="predicted"/>
<keyword evidence="1" id="KW-0808">Transferase</keyword>
<protein>
    <submittedName>
        <fullName evidence="6">Transcription antitermination regulator</fullName>
    </submittedName>
</protein>
<dbReference type="Pfam" id="PF03861">
    <property type="entry name" value="ANTAR"/>
    <property type="match status" value="1"/>
</dbReference>
<sequence>MVGTRRGTGHPRRSPMDEDLFHHARHLAQSLTPGDLASTLSRITAAAVEVLPDVTMASITVRHTDGRLETFAPTDDVLMELDAHQYDLQQGPCYETATDEAYVVSSNLAADPRWPDYTKVALAAGVRAQAGIGLFDAQRFQGALNLYSHRVGAFEDLGPLAALFSHQAAIAIGYAREVSDLRQAIATRHEIGAAVGVVMERYQLSEERAFAFLARLSQDRNVKLREIAREFVAGDEDG</sequence>
<keyword evidence="7" id="KW-1185">Reference proteome</keyword>
<dbReference type="EMBL" id="QGDD01000001">
    <property type="protein sequence ID" value="PWN04220.1"/>
    <property type="molecule type" value="Genomic_DNA"/>
</dbReference>
<accession>A0A316TII0</accession>
<keyword evidence="2" id="KW-0418">Kinase</keyword>
<evidence type="ECO:0000313" key="6">
    <source>
        <dbReference type="EMBL" id="PWN04220.1"/>
    </source>
</evidence>
<feature type="domain" description="ANTAR" evidence="5">
    <location>
        <begin position="171"/>
        <end position="232"/>
    </location>
</feature>
<dbReference type="InterPro" id="IPR036388">
    <property type="entry name" value="WH-like_DNA-bd_sf"/>
</dbReference>
<dbReference type="Proteomes" id="UP000245507">
    <property type="component" value="Unassembled WGS sequence"/>
</dbReference>
<dbReference type="InterPro" id="IPR005561">
    <property type="entry name" value="ANTAR"/>
</dbReference>
<keyword evidence="3" id="KW-0805">Transcription regulation</keyword>
<organism evidence="6 7">
    <name type="scientific">Nocardioides silvaticus</name>
    <dbReference type="NCBI Taxonomy" id="2201891"/>
    <lineage>
        <taxon>Bacteria</taxon>
        <taxon>Bacillati</taxon>
        <taxon>Actinomycetota</taxon>
        <taxon>Actinomycetes</taxon>
        <taxon>Propionibacteriales</taxon>
        <taxon>Nocardioidaceae</taxon>
        <taxon>Nocardioides</taxon>
    </lineage>
</organism>
<dbReference type="SUPFAM" id="SSF52172">
    <property type="entry name" value="CheY-like"/>
    <property type="match status" value="1"/>
</dbReference>
<dbReference type="Pfam" id="PF13185">
    <property type="entry name" value="GAF_2"/>
    <property type="match status" value="1"/>
</dbReference>
<evidence type="ECO:0000256" key="1">
    <source>
        <dbReference type="ARBA" id="ARBA00022679"/>
    </source>
</evidence>
<dbReference type="InterPro" id="IPR029016">
    <property type="entry name" value="GAF-like_dom_sf"/>
</dbReference>